<evidence type="ECO:0000256" key="1">
    <source>
        <dbReference type="SAM" id="Coils"/>
    </source>
</evidence>
<accession>A0A8C0MBX2</accession>
<keyword evidence="1" id="KW-0175">Coiled coil</keyword>
<sequence length="334" mass="38721">MTSSATETCGDGPDARTDAKRPYTVPFDTHLGHYIYNPARSDSRKVYTSPSVYSLDRVVAGFRTRSQMLLGHIEEQDEVLHCQFSDNSDDEESEGQENSEIRHRSHSWIQKPASVCSLVELNDVQDQTRKGNEDVKIECLQQSQELNLQKLRNSELILTEAKQKMRELTINIKMKEDLIKELIKTGNDAKSVSKQYSLKVTKLEHEAEQAKVELTETEKQLQELENKDLSDVALKVKLQKEFRKKMDAAKLRVQVLQKKQQNSKKLASLSIQNEKRANELEQNVDHMKCQKVQLQKRLREESEKRKQLDAEIKRDQQKIKVILSYFPAKHNRKC</sequence>
<dbReference type="GO" id="GO:0003777">
    <property type="term" value="F:microtubule motor activity"/>
    <property type="evidence" value="ECO:0007669"/>
    <property type="project" value="InterPro"/>
</dbReference>
<dbReference type="PANTHER" id="PTHR47969">
    <property type="entry name" value="CHROMOSOME-ASSOCIATED KINESIN KIF4A-RELATED"/>
    <property type="match status" value="1"/>
</dbReference>
<evidence type="ECO:0000313" key="6">
    <source>
        <dbReference type="Proteomes" id="UP000694429"/>
    </source>
</evidence>
<dbReference type="InterPro" id="IPR027640">
    <property type="entry name" value="Kinesin-like_fam"/>
</dbReference>
<dbReference type="Proteomes" id="UP000002254">
    <property type="component" value="Chromosome 1"/>
</dbReference>
<feature type="region of interest" description="Disordered" evidence="2">
    <location>
        <begin position="86"/>
        <end position="106"/>
    </location>
</feature>
<gene>
    <name evidence="4" type="primary">KIF27</name>
</gene>
<reference evidence="4" key="2">
    <citation type="submission" date="2019-03" db="EMBL/GenBank/DDBJ databases">
        <authorList>
            <person name="Warren W.C."/>
            <person name="Johnson G.S."/>
        </authorList>
    </citation>
    <scope>NUCLEOTIDE SEQUENCE [LARGE SCALE GENOMIC DNA]</scope>
    <source>
        <strain evidence="4">Basenji</strain>
    </source>
</reference>
<dbReference type="Proteomes" id="UP000694429">
    <property type="component" value="Chromosome 1"/>
</dbReference>
<dbReference type="AlphaFoldDB" id="A0A8C0MBX2"/>
<protein>
    <submittedName>
        <fullName evidence="4">Kinesin family member 27</fullName>
    </submittedName>
</protein>
<dbReference type="PANTHER" id="PTHR47969:SF30">
    <property type="entry name" value="KINESIN FAMILY MEMBER 27"/>
    <property type="match status" value="1"/>
</dbReference>
<dbReference type="GO" id="GO:0007018">
    <property type="term" value="P:microtubule-based movement"/>
    <property type="evidence" value="ECO:0007669"/>
    <property type="project" value="InterPro"/>
</dbReference>
<feature type="region of interest" description="Disordered" evidence="2">
    <location>
        <begin position="1"/>
        <end position="23"/>
    </location>
</feature>
<evidence type="ECO:0000256" key="2">
    <source>
        <dbReference type="SAM" id="MobiDB-lite"/>
    </source>
</evidence>
<dbReference type="Ensembl" id="ENSCAFT00030008087.1">
    <property type="protein sequence ID" value="ENSCAFP00030007106.1"/>
    <property type="gene ID" value="ENSCAFG00030004156.1"/>
</dbReference>
<dbReference type="OrthoDB" id="3176171at2759"/>
<evidence type="ECO:0000313" key="5">
    <source>
        <dbReference type="Proteomes" id="UP000002254"/>
    </source>
</evidence>
<evidence type="ECO:0000313" key="4">
    <source>
        <dbReference type="Ensembl" id="ENSCAFP00030007106.1"/>
    </source>
</evidence>
<name>A0A8C0MBX2_CANLF</name>
<proteinExistence type="predicted"/>
<reference evidence="3 5" key="1">
    <citation type="journal article" date="2005" name="Nature">
        <title>Genome sequence, comparative analysis and haplotype structure of the domestic dog.</title>
        <authorList>
            <consortium name="Broad Sequencing Platform"/>
            <person name="Lindblad-Toh K."/>
            <person name="Wade C.M."/>
            <person name="Mikkelsen T.S."/>
            <person name="Karlsson E.K."/>
            <person name="Jaffe D.B."/>
            <person name="Kamal M."/>
            <person name="Clamp M."/>
            <person name="Chang J.L."/>
            <person name="Kulbokas E.J. III"/>
            <person name="Zody M.C."/>
            <person name="Mauceli E."/>
            <person name="Xie X."/>
            <person name="Breen M."/>
            <person name="Wayne R.K."/>
            <person name="Ostrander E.A."/>
            <person name="Ponting C.P."/>
            <person name="Galibert F."/>
            <person name="Smith D.R."/>
            <person name="DeJong P.J."/>
            <person name="Kirkness E."/>
            <person name="Alvarez P."/>
            <person name="Biagi T."/>
            <person name="Brockman W."/>
            <person name="Butler J."/>
            <person name="Chin C.W."/>
            <person name="Cook A."/>
            <person name="Cuff J."/>
            <person name="Daly M.J."/>
            <person name="DeCaprio D."/>
            <person name="Gnerre S."/>
            <person name="Grabherr M."/>
            <person name="Kellis M."/>
            <person name="Kleber M."/>
            <person name="Bardeleben C."/>
            <person name="Goodstadt L."/>
            <person name="Heger A."/>
            <person name="Hitte C."/>
            <person name="Kim L."/>
            <person name="Koepfli K.P."/>
            <person name="Parker H.G."/>
            <person name="Pollinger J.P."/>
            <person name="Searle S.M."/>
            <person name="Sutter N.B."/>
            <person name="Thomas R."/>
            <person name="Webber C."/>
            <person name="Baldwin J."/>
            <person name="Abebe A."/>
            <person name="Abouelleil A."/>
            <person name="Aftuck L."/>
            <person name="Ait-Zahra M."/>
            <person name="Aldredge T."/>
            <person name="Allen N."/>
            <person name="An P."/>
            <person name="Anderson S."/>
            <person name="Antoine C."/>
            <person name="Arachchi H."/>
            <person name="Aslam A."/>
            <person name="Ayotte L."/>
            <person name="Bachantsang P."/>
            <person name="Barry A."/>
            <person name="Bayul T."/>
            <person name="Benamara M."/>
            <person name="Berlin A."/>
            <person name="Bessette D."/>
            <person name="Blitshteyn B."/>
            <person name="Bloom T."/>
            <person name="Blye J."/>
            <person name="Boguslavskiy L."/>
            <person name="Bonnet C."/>
            <person name="Boukhgalter B."/>
            <person name="Brown A."/>
            <person name="Cahill P."/>
            <person name="Calixte N."/>
            <person name="Camarata J."/>
            <person name="Cheshatsang Y."/>
            <person name="Chu J."/>
            <person name="Citroen M."/>
            <person name="Collymore A."/>
            <person name="Cooke P."/>
            <person name="Dawoe T."/>
            <person name="Daza R."/>
            <person name="Decktor K."/>
            <person name="DeGray S."/>
            <person name="Dhargay N."/>
            <person name="Dooley K."/>
            <person name="Dooley K."/>
            <person name="Dorje P."/>
            <person name="Dorjee K."/>
            <person name="Dorris L."/>
            <person name="Duffey N."/>
            <person name="Dupes A."/>
            <person name="Egbiremolen O."/>
            <person name="Elong R."/>
            <person name="Falk J."/>
            <person name="Farina A."/>
            <person name="Faro S."/>
            <person name="Ferguson D."/>
            <person name="Ferreira P."/>
            <person name="Fisher S."/>
            <person name="FitzGerald M."/>
            <person name="Foley K."/>
            <person name="Foley C."/>
            <person name="Franke A."/>
            <person name="Friedrich D."/>
            <person name="Gage D."/>
            <person name="Garber M."/>
            <person name="Gearin G."/>
            <person name="Giannoukos G."/>
            <person name="Goode T."/>
            <person name="Goyette A."/>
            <person name="Graham J."/>
            <person name="Grandbois E."/>
            <person name="Gyaltsen K."/>
            <person name="Hafez N."/>
            <person name="Hagopian D."/>
            <person name="Hagos B."/>
            <person name="Hall J."/>
            <person name="Healy C."/>
            <person name="Hegarty R."/>
            <person name="Honan T."/>
            <person name="Horn A."/>
            <person name="Houde N."/>
            <person name="Hughes L."/>
            <person name="Hunnicutt L."/>
            <person name="Husby M."/>
            <person name="Jester B."/>
            <person name="Jones C."/>
            <person name="Kamat A."/>
            <person name="Kanga B."/>
            <person name="Kells C."/>
            <person name="Khazanovich D."/>
            <person name="Kieu A.C."/>
            <person name="Kisner P."/>
            <person name="Kumar M."/>
            <person name="Lance K."/>
            <person name="Landers T."/>
            <person name="Lara M."/>
            <person name="Lee W."/>
            <person name="Leger J.P."/>
            <person name="Lennon N."/>
            <person name="Leuper L."/>
            <person name="LeVine S."/>
            <person name="Liu J."/>
            <person name="Liu X."/>
            <person name="Lokyitsang Y."/>
            <person name="Lokyitsang T."/>
            <person name="Lui A."/>
            <person name="Macdonald J."/>
            <person name="Major J."/>
            <person name="Marabella R."/>
            <person name="Maru K."/>
            <person name="Matthews C."/>
            <person name="McDonough S."/>
            <person name="Mehta T."/>
            <person name="Meldrim J."/>
            <person name="Melnikov A."/>
            <person name="Meneus L."/>
            <person name="Mihalev A."/>
            <person name="Mihova T."/>
            <person name="Miller K."/>
            <person name="Mittelman R."/>
            <person name="Mlenga V."/>
            <person name="Mulrain L."/>
            <person name="Munson G."/>
            <person name="Navidi A."/>
            <person name="Naylor J."/>
            <person name="Nguyen T."/>
            <person name="Nguyen N."/>
            <person name="Nguyen C."/>
            <person name="Nguyen T."/>
            <person name="Nicol R."/>
            <person name="Norbu N."/>
            <person name="Norbu C."/>
            <person name="Novod N."/>
            <person name="Nyima T."/>
            <person name="Olandt P."/>
            <person name="O'Neill B."/>
            <person name="O'Neill K."/>
            <person name="Osman S."/>
            <person name="Oyono L."/>
            <person name="Patti C."/>
            <person name="Perrin D."/>
            <person name="Phunkhang P."/>
            <person name="Pierre F."/>
            <person name="Priest M."/>
            <person name="Rachupka A."/>
            <person name="Raghuraman S."/>
            <person name="Rameau R."/>
            <person name="Ray V."/>
            <person name="Raymond C."/>
            <person name="Rege F."/>
            <person name="Rise C."/>
            <person name="Rogers J."/>
            <person name="Rogov P."/>
            <person name="Sahalie J."/>
            <person name="Settipalli S."/>
            <person name="Sharpe T."/>
            <person name="Shea T."/>
            <person name="Sheehan M."/>
            <person name="Sherpa N."/>
            <person name="Shi J."/>
            <person name="Shih D."/>
            <person name="Sloan J."/>
            <person name="Smith C."/>
            <person name="Sparrow T."/>
            <person name="Stalker J."/>
            <person name="Stange-Thomann N."/>
            <person name="Stavropoulos S."/>
            <person name="Stone C."/>
            <person name="Stone S."/>
            <person name="Sykes S."/>
            <person name="Tchuinga P."/>
            <person name="Tenzing P."/>
            <person name="Tesfaye S."/>
            <person name="Thoulutsang D."/>
            <person name="Thoulutsang Y."/>
            <person name="Topham K."/>
            <person name="Topping I."/>
            <person name="Tsamla T."/>
            <person name="Vassiliev H."/>
            <person name="Venkataraman V."/>
            <person name="Vo A."/>
            <person name="Wangchuk T."/>
            <person name="Wangdi T."/>
            <person name="Weiand M."/>
            <person name="Wilkinson J."/>
            <person name="Wilson A."/>
            <person name="Yadav S."/>
            <person name="Yang S."/>
            <person name="Yang X."/>
            <person name="Young G."/>
            <person name="Yu Q."/>
            <person name="Zainoun J."/>
            <person name="Zembek L."/>
            <person name="Zimmer A."/>
            <person name="Lander E.S."/>
        </authorList>
    </citation>
    <scope>NUCLEOTIDE SEQUENCE [LARGE SCALE GENOMIC DNA]</scope>
    <source>
        <strain evidence="3">Boxer</strain>
    </source>
</reference>
<feature type="compositionally biased region" description="Acidic residues" evidence="2">
    <location>
        <begin position="87"/>
        <end position="97"/>
    </location>
</feature>
<dbReference type="Ensembl" id="ENSCAFT00000069231.2">
    <property type="protein sequence ID" value="ENSCAFP00000043402.1"/>
    <property type="gene ID" value="ENSCAFG00000001417.5"/>
</dbReference>
<organism evidence="4 6">
    <name type="scientific">Canis lupus familiaris</name>
    <name type="common">Dog</name>
    <name type="synonym">Canis familiaris</name>
    <dbReference type="NCBI Taxonomy" id="9615"/>
    <lineage>
        <taxon>Eukaryota</taxon>
        <taxon>Metazoa</taxon>
        <taxon>Chordata</taxon>
        <taxon>Craniata</taxon>
        <taxon>Vertebrata</taxon>
        <taxon>Euteleostomi</taxon>
        <taxon>Mammalia</taxon>
        <taxon>Eutheria</taxon>
        <taxon>Laurasiatheria</taxon>
        <taxon>Carnivora</taxon>
        <taxon>Caniformia</taxon>
        <taxon>Canidae</taxon>
        <taxon>Canis</taxon>
    </lineage>
</organism>
<evidence type="ECO:0000313" key="3">
    <source>
        <dbReference type="Ensembl" id="ENSCAFP00000043402.1"/>
    </source>
</evidence>
<reference evidence="4" key="3">
    <citation type="submission" date="2025-05" db="UniProtKB">
        <authorList>
            <consortium name="Ensembl"/>
        </authorList>
    </citation>
    <scope>IDENTIFICATION</scope>
</reference>
<feature type="coiled-coil region" evidence="1">
    <location>
        <begin position="151"/>
        <end position="318"/>
    </location>
</feature>
<dbReference type="Pfam" id="PF25764">
    <property type="entry name" value="KIF21A_4th"/>
    <property type="match status" value="1"/>
</dbReference>